<organism evidence="2">
    <name type="scientific">Brassica napus</name>
    <name type="common">Rape</name>
    <dbReference type="NCBI Taxonomy" id="3708"/>
    <lineage>
        <taxon>Eukaryota</taxon>
        <taxon>Viridiplantae</taxon>
        <taxon>Streptophyta</taxon>
        <taxon>Embryophyta</taxon>
        <taxon>Tracheophyta</taxon>
        <taxon>Spermatophyta</taxon>
        <taxon>Magnoliopsida</taxon>
        <taxon>eudicotyledons</taxon>
        <taxon>Gunneridae</taxon>
        <taxon>Pentapetalae</taxon>
        <taxon>rosids</taxon>
        <taxon>malvids</taxon>
        <taxon>Brassicales</taxon>
        <taxon>Brassicaceae</taxon>
        <taxon>Brassiceae</taxon>
        <taxon>Brassica</taxon>
    </lineage>
</organism>
<reference evidence="2" key="1">
    <citation type="submission" date="2021-01" db="EMBL/GenBank/DDBJ databases">
        <authorList>
            <consortium name="Genoscope - CEA"/>
            <person name="William W."/>
        </authorList>
    </citation>
    <scope>NUCLEOTIDE SEQUENCE</scope>
</reference>
<dbReference type="Pfam" id="PF24970">
    <property type="entry name" value="ARM_RUK"/>
    <property type="match status" value="1"/>
</dbReference>
<protein>
    <submittedName>
        <fullName evidence="2">(rape) hypothetical protein</fullName>
    </submittedName>
</protein>
<dbReference type="AlphaFoldDB" id="A0A816S9C2"/>
<gene>
    <name evidence="2" type="ORF">DARMORV10_A06P07180.1</name>
</gene>
<dbReference type="EMBL" id="HG994360">
    <property type="protein sequence ID" value="CAF2082417.1"/>
    <property type="molecule type" value="Genomic_DNA"/>
</dbReference>
<dbReference type="Proteomes" id="UP001295469">
    <property type="component" value="Chromosome A06"/>
</dbReference>
<sequence>METKDMEDFLEPPLSLCRAFLTTYLSPAMILLISGHDVYKINAIVSEMKNSDVAGLNSVASLVAVELQRLSR</sequence>
<name>A0A816S9C2_BRANA</name>
<accession>A0A816S9C2</accession>
<proteinExistence type="predicted"/>
<feature type="domain" description="RUNKEL ARM-repeat" evidence="1">
    <location>
        <begin position="23"/>
        <end position="72"/>
    </location>
</feature>
<dbReference type="InterPro" id="IPR056980">
    <property type="entry name" value="ARM_RUK"/>
</dbReference>
<evidence type="ECO:0000313" key="2">
    <source>
        <dbReference type="EMBL" id="CAF2082417.1"/>
    </source>
</evidence>
<evidence type="ECO:0000259" key="1">
    <source>
        <dbReference type="Pfam" id="PF24970"/>
    </source>
</evidence>